<organism evidence="1 2">
    <name type="scientific">Marilutibacter maris</name>
    <dbReference type="NCBI Taxonomy" id="1605891"/>
    <lineage>
        <taxon>Bacteria</taxon>
        <taxon>Pseudomonadati</taxon>
        <taxon>Pseudomonadota</taxon>
        <taxon>Gammaproteobacteria</taxon>
        <taxon>Lysobacterales</taxon>
        <taxon>Lysobacteraceae</taxon>
        <taxon>Marilutibacter</taxon>
    </lineage>
</organism>
<protein>
    <recommendedName>
        <fullName evidence="3">Beta protein</fullName>
    </recommendedName>
</protein>
<evidence type="ECO:0000313" key="2">
    <source>
        <dbReference type="Proteomes" id="UP000320431"/>
    </source>
</evidence>
<evidence type="ECO:0008006" key="3">
    <source>
        <dbReference type="Google" id="ProtNLM"/>
    </source>
</evidence>
<comment type="caution">
    <text evidence="1">The sequence shown here is derived from an EMBL/GenBank/DDBJ whole genome shotgun (WGS) entry which is preliminary data.</text>
</comment>
<dbReference type="Pfam" id="PF14350">
    <property type="entry name" value="Beta_protein"/>
    <property type="match status" value="1"/>
</dbReference>
<sequence>MTDFSSCIYSPAIRTRRAELLGLSKVDRPFEYGVLPVFELTRSRRTKSNPEGSVEKSVEDVSELVGGAPYVADVTSLRSLTNSDVERLLDPDNCFSNWTSFVTSKLPENAIPVIHLTDPFDRDSVSAQIDVFMPRQGRVALRIPSEFEDCEALADVVREVIGSGDNLAVYVDVGLVTERGRGGAIARVREVASIFSDLSPGLLAPLATSFPSTVTPYGDETGSFVLNEVGISDALKDDFPDLNCIHGDYACIHPLDMEGMAINWVPRVDVPLDGSLFYHRHRRHTGGYVRAAEAALADSRYVALNCWADSNIRAAAAGSPDGKAPAFWISVRLNFHVERQLARLGA</sequence>
<dbReference type="RefSeq" id="WP_141481739.1">
    <property type="nucleotide sequence ID" value="NZ_VICD02000086.1"/>
</dbReference>
<name>A0A508B2E5_9GAMM</name>
<gene>
    <name evidence="1" type="ORF">FKV24_006090</name>
</gene>
<dbReference type="Proteomes" id="UP000320431">
    <property type="component" value="Unassembled WGS sequence"/>
</dbReference>
<dbReference type="EMBL" id="VICD02000086">
    <property type="protein sequence ID" value="KAB8193907.1"/>
    <property type="molecule type" value="Genomic_DNA"/>
</dbReference>
<dbReference type="InterPro" id="IPR025683">
    <property type="entry name" value="Protein_beta"/>
</dbReference>
<dbReference type="AlphaFoldDB" id="A0A508B2E5"/>
<evidence type="ECO:0000313" key="1">
    <source>
        <dbReference type="EMBL" id="KAB8193907.1"/>
    </source>
</evidence>
<proteinExistence type="predicted"/>
<reference evidence="1 2" key="1">
    <citation type="submission" date="2019-10" db="EMBL/GenBank/DDBJ databases">
        <title>Lysobacter alkalisoli sp. nov., isolated from saline-alkaline soil.</title>
        <authorList>
            <person name="Sun J.-Q."/>
        </authorList>
    </citation>
    <scope>NUCLEOTIDE SEQUENCE [LARGE SCALE GENOMIC DNA]</scope>
    <source>
        <strain evidence="1 2">KCTC 42381</strain>
    </source>
</reference>
<accession>A0A508B2E5</accession>